<dbReference type="EMBL" id="PSPG01000008">
    <property type="protein sequence ID" value="PXF21453.1"/>
    <property type="molecule type" value="Genomic_DNA"/>
</dbReference>
<proteinExistence type="predicted"/>
<name>A0A2V3HQT0_9ARCH</name>
<evidence type="ECO:0000313" key="2">
    <source>
        <dbReference type="Proteomes" id="UP000248161"/>
    </source>
</evidence>
<gene>
    <name evidence="1" type="ORF">CXX69_04410</name>
</gene>
<dbReference type="Proteomes" id="UP000248161">
    <property type="component" value="Unassembled WGS sequence"/>
</dbReference>
<dbReference type="AlphaFoldDB" id="A0A2V3HQT0"/>
<reference evidence="1 2" key="1">
    <citation type="journal article" date="2015" name="Nat. Commun.">
        <title>Genomic and transcriptomic evidence for scavenging of diverse organic compounds by widespread deep-sea archaea.</title>
        <authorList>
            <person name="Li M."/>
            <person name="Baker B.J."/>
            <person name="Anantharaman K."/>
            <person name="Jain S."/>
            <person name="Breier J.A."/>
            <person name="Dick G.J."/>
        </authorList>
    </citation>
    <scope>NUCLEOTIDE SEQUENCE [LARGE SCALE GENOMIC DNA]</scope>
    <source>
        <strain evidence="1">Cayman_51_deep</strain>
    </source>
</reference>
<comment type="caution">
    <text evidence="1">The sequence shown here is derived from an EMBL/GenBank/DDBJ whole genome shotgun (WGS) entry which is preliminary data.</text>
</comment>
<accession>A0A2V3HQT0</accession>
<organism evidence="1 2">
    <name type="scientific">Candidatus Thalassarchaeum betae</name>
    <dbReference type="NCBI Taxonomy" id="2599289"/>
    <lineage>
        <taxon>Archaea</taxon>
        <taxon>Methanobacteriati</taxon>
        <taxon>Thermoplasmatota</taxon>
        <taxon>Candidatus Poseidoniia</taxon>
        <taxon>Candidatus Poseidoniales</taxon>
        <taxon>Candidatus Thalassarchaeaceae</taxon>
        <taxon>Candidatus Thalassarchaeum</taxon>
    </lineage>
</organism>
<sequence>MIRRIVAVLLVMLLGSSTAAAPVSAQIVGPEQPSPSNNMLYFWGNDDISDCWQNFDAEGSAGAADDGYGEEVDGSDSQRLEVDITCQMKYTFDEDVFLNPTGKILIEFGLRVDHAEAEDDADEDFNITLMKGDVEVARKAFPDLVTDEDEQITWELDVDSNMTRWNRSGDEPGIRFEISKVGWDSSGTPCSGPLQVLKCGGSFRLYYANNQDGMRSQIRFPIVDAPEIVEDEEPEEDGMLPGVGALPGFGLLSGLGTLALASSWSRSRSRDD</sequence>
<protein>
    <submittedName>
        <fullName evidence="1">Uncharacterized protein</fullName>
    </submittedName>
</protein>
<evidence type="ECO:0000313" key="1">
    <source>
        <dbReference type="EMBL" id="PXF21453.1"/>
    </source>
</evidence>